<dbReference type="STRING" id="35608.A0A2U1P7T9"/>
<sequence length="653" mass="73888">MTEARIGNHGRKGMVIKTKHRCSCTSSSFCHLLFLLKGLRLQGILVVYPAGIPCGLPSRKFPLTEDYFKRICAIDITIKRDDGAYLIWIITTNDISEYTSVKGSTSNSIIPPLHKFQSVFNFQFQFTDQCSFKKFQINIQFHLNNSKSPWLLPYASYFDLVSNFQFPSPTKFNALKKHPKITYQLVYICLIQGLSSTLSQSNPTQHHSLSYFLVNLWRWFNLMIGTQPKCVGNGLEGLKEEHVLLRGLTMALPSSSYTQFWYSMCLGSSFVGGFIQFWALEVDIVVNFTVLLNSRNISKRYLMPWYIFVSIFSWVFILVLGPLLSSLDVRTICGAAVPASVQQQNRVETQCFTGHVYPGDDVDPPVSATCLRRHLNVDFGTLNETPSDTNTENVAGLRVSGSDTCKVQPSAQINGSILPRISMDLLGGWLCLRYFMLKLNFYKYAMTFWPQIRECMERAEVGVDVGIILRAQVYMLSTSLLAVLVALQRLTNGPKGFRVKVNEMQTVFKYGNYFRSTKAETNTPNQVLPTFSCDKKKVVAGVVPAIQKASVYSGKGCEIMQVAVSWFIECNFILTPHEENFGAQYWSPNLKLLESIQNQPAVLMVYHHAKPLGSVEEDADDDGFLSEEERFNAIEYENVYLAFDPEKSPKFNC</sequence>
<keyword evidence="2" id="KW-0808">Transferase</keyword>
<dbReference type="Proteomes" id="UP000245207">
    <property type="component" value="Unassembled WGS sequence"/>
</dbReference>
<name>A0A2U1P7T9_ARTAN</name>
<feature type="transmembrane region" description="Helical" evidence="1">
    <location>
        <begin position="301"/>
        <end position="324"/>
    </location>
</feature>
<organism evidence="2 3">
    <name type="scientific">Artemisia annua</name>
    <name type="common">Sweet wormwood</name>
    <dbReference type="NCBI Taxonomy" id="35608"/>
    <lineage>
        <taxon>Eukaryota</taxon>
        <taxon>Viridiplantae</taxon>
        <taxon>Streptophyta</taxon>
        <taxon>Embryophyta</taxon>
        <taxon>Tracheophyta</taxon>
        <taxon>Spermatophyta</taxon>
        <taxon>Magnoliopsida</taxon>
        <taxon>eudicotyledons</taxon>
        <taxon>Gunneridae</taxon>
        <taxon>Pentapetalae</taxon>
        <taxon>asterids</taxon>
        <taxon>campanulids</taxon>
        <taxon>Asterales</taxon>
        <taxon>Asteraceae</taxon>
        <taxon>Asteroideae</taxon>
        <taxon>Anthemideae</taxon>
        <taxon>Artemisiinae</taxon>
        <taxon>Artemisia</taxon>
    </lineage>
</organism>
<keyword evidence="3" id="KW-1185">Reference proteome</keyword>
<accession>A0A2U1P7T9</accession>
<protein>
    <submittedName>
        <fullName evidence="2">Pyruvate, phosphate dikinase regulatory protein, chloroplastic</fullName>
    </submittedName>
</protein>
<gene>
    <name evidence="2" type="ORF">CTI12_AA183710</name>
</gene>
<comment type="caution">
    <text evidence="2">The sequence shown here is derived from an EMBL/GenBank/DDBJ whole genome shotgun (WGS) entry which is preliminary data.</text>
</comment>
<dbReference type="EMBL" id="PKPP01001545">
    <property type="protein sequence ID" value="PWA81825.1"/>
    <property type="molecule type" value="Genomic_DNA"/>
</dbReference>
<feature type="transmembrane region" description="Helical" evidence="1">
    <location>
        <begin position="260"/>
        <end position="280"/>
    </location>
</feature>
<evidence type="ECO:0000256" key="1">
    <source>
        <dbReference type="SAM" id="Phobius"/>
    </source>
</evidence>
<keyword evidence="2" id="KW-0670">Pyruvate</keyword>
<dbReference type="GO" id="GO:0016301">
    <property type="term" value="F:kinase activity"/>
    <property type="evidence" value="ECO:0007669"/>
    <property type="project" value="UniProtKB-KW"/>
</dbReference>
<reference evidence="2 3" key="1">
    <citation type="journal article" date="2018" name="Mol. Plant">
        <title>The genome of Artemisia annua provides insight into the evolution of Asteraceae family and artemisinin biosynthesis.</title>
        <authorList>
            <person name="Shen Q."/>
            <person name="Zhang L."/>
            <person name="Liao Z."/>
            <person name="Wang S."/>
            <person name="Yan T."/>
            <person name="Shi P."/>
            <person name="Liu M."/>
            <person name="Fu X."/>
            <person name="Pan Q."/>
            <person name="Wang Y."/>
            <person name="Lv Z."/>
            <person name="Lu X."/>
            <person name="Zhang F."/>
            <person name="Jiang W."/>
            <person name="Ma Y."/>
            <person name="Chen M."/>
            <person name="Hao X."/>
            <person name="Li L."/>
            <person name="Tang Y."/>
            <person name="Lv G."/>
            <person name="Zhou Y."/>
            <person name="Sun X."/>
            <person name="Brodelius P.E."/>
            <person name="Rose J.K.C."/>
            <person name="Tang K."/>
        </authorList>
    </citation>
    <scope>NUCLEOTIDE SEQUENCE [LARGE SCALE GENOMIC DNA]</scope>
    <source>
        <strain evidence="3">cv. Huhao1</strain>
        <tissue evidence="2">Leaf</tissue>
    </source>
</reference>
<keyword evidence="1" id="KW-1133">Transmembrane helix</keyword>
<keyword evidence="2" id="KW-0418">Kinase</keyword>
<keyword evidence="1" id="KW-0472">Membrane</keyword>
<evidence type="ECO:0000313" key="3">
    <source>
        <dbReference type="Proteomes" id="UP000245207"/>
    </source>
</evidence>
<proteinExistence type="predicted"/>
<dbReference type="OrthoDB" id="10253476at2759"/>
<dbReference type="AlphaFoldDB" id="A0A2U1P7T9"/>
<keyword evidence="1" id="KW-0812">Transmembrane</keyword>
<evidence type="ECO:0000313" key="2">
    <source>
        <dbReference type="EMBL" id="PWA81825.1"/>
    </source>
</evidence>